<organism evidence="1 2">
    <name type="scientific">Actinomadura rudentiformis</name>
    <dbReference type="NCBI Taxonomy" id="359158"/>
    <lineage>
        <taxon>Bacteria</taxon>
        <taxon>Bacillati</taxon>
        <taxon>Actinomycetota</taxon>
        <taxon>Actinomycetes</taxon>
        <taxon>Streptosporangiales</taxon>
        <taxon>Thermomonosporaceae</taxon>
        <taxon>Actinomadura</taxon>
    </lineage>
</organism>
<dbReference type="InterPro" id="IPR001753">
    <property type="entry name" value="Enoyl-CoA_hydra/iso"/>
</dbReference>
<proteinExistence type="predicted"/>
<dbReference type="AlphaFoldDB" id="A0A6H9Y826"/>
<evidence type="ECO:0000313" key="2">
    <source>
        <dbReference type="Proteomes" id="UP000468735"/>
    </source>
</evidence>
<dbReference type="Pfam" id="PF00378">
    <property type="entry name" value="ECH_1"/>
    <property type="match status" value="1"/>
</dbReference>
<sequence length="232" mass="24052">MVVRYALEGSVATITMDDGKVNVMSPRMLAELDAALDRALADRAVVLLTGREGLFSAGFDLPTLRAGGPGALDMVRGGFELAARILAFPYPVVVACTGHAIAMGSFLLVAGDHRVGATGSYRISANEVAIGITVPRAAVELLRQRLTPAAFNRAVTLAEAFEPEGAVAAGFLDRVVPPPELAEAARAAAVAMTGLDMKAHAASKLRAREHALAAVHQAIDADALSFRAGAAR</sequence>
<dbReference type="EMBL" id="WBMT01000027">
    <property type="protein sequence ID" value="KAB2341001.1"/>
    <property type="molecule type" value="Genomic_DNA"/>
</dbReference>
<dbReference type="SUPFAM" id="SSF52096">
    <property type="entry name" value="ClpP/crotonase"/>
    <property type="match status" value="1"/>
</dbReference>
<dbReference type="CDD" id="cd06558">
    <property type="entry name" value="crotonase-like"/>
    <property type="match status" value="1"/>
</dbReference>
<dbReference type="Proteomes" id="UP000468735">
    <property type="component" value="Unassembled WGS sequence"/>
</dbReference>
<evidence type="ECO:0000313" key="1">
    <source>
        <dbReference type="EMBL" id="KAB2341001.1"/>
    </source>
</evidence>
<gene>
    <name evidence="1" type="ORF">F8566_42630</name>
</gene>
<accession>A0A6H9Y826</accession>
<dbReference type="NCBIfam" id="NF004858">
    <property type="entry name" value="PRK06213.1"/>
    <property type="match status" value="1"/>
</dbReference>
<dbReference type="PANTHER" id="PTHR11941:SF54">
    <property type="entry name" value="ENOYL-COA HYDRATASE, MITOCHONDRIAL"/>
    <property type="match status" value="1"/>
</dbReference>
<name>A0A6H9Y826_9ACTN</name>
<comment type="caution">
    <text evidence="1">The sequence shown here is derived from an EMBL/GenBank/DDBJ whole genome shotgun (WGS) entry which is preliminary data.</text>
</comment>
<keyword evidence="2" id="KW-1185">Reference proteome</keyword>
<dbReference type="GO" id="GO:0003824">
    <property type="term" value="F:catalytic activity"/>
    <property type="evidence" value="ECO:0007669"/>
    <property type="project" value="UniProtKB-ARBA"/>
</dbReference>
<dbReference type="Gene3D" id="3.90.226.10">
    <property type="entry name" value="2-enoyl-CoA Hydratase, Chain A, domain 1"/>
    <property type="match status" value="1"/>
</dbReference>
<protein>
    <submittedName>
        <fullName evidence="1">Crotonase/enoyl-CoA hydratase family protein</fullName>
    </submittedName>
</protein>
<dbReference type="OrthoDB" id="3567227at2"/>
<dbReference type="RefSeq" id="WP_151568876.1">
    <property type="nucleotide sequence ID" value="NZ_WBMT01000027.1"/>
</dbReference>
<dbReference type="PANTHER" id="PTHR11941">
    <property type="entry name" value="ENOYL-COA HYDRATASE-RELATED"/>
    <property type="match status" value="1"/>
</dbReference>
<dbReference type="GO" id="GO:0006635">
    <property type="term" value="P:fatty acid beta-oxidation"/>
    <property type="evidence" value="ECO:0007669"/>
    <property type="project" value="TreeGrafter"/>
</dbReference>
<dbReference type="InterPro" id="IPR029045">
    <property type="entry name" value="ClpP/crotonase-like_dom_sf"/>
</dbReference>
<reference evidence="1 2" key="1">
    <citation type="submission" date="2019-09" db="EMBL/GenBank/DDBJ databases">
        <title>Actinomadura physcomitrii sp. nov., a novel actinomycete isolated from moss [Physcomitrium sphaericum (Ludw) Fuernr].</title>
        <authorList>
            <person name="Zhuang X."/>
            <person name="Liu C."/>
        </authorList>
    </citation>
    <scope>NUCLEOTIDE SEQUENCE [LARGE SCALE GENOMIC DNA]</scope>
    <source>
        <strain evidence="1 2">HMC1</strain>
    </source>
</reference>